<dbReference type="PANTHER" id="PTHR46401">
    <property type="entry name" value="GLYCOSYLTRANSFERASE WBBK-RELATED"/>
    <property type="match status" value="1"/>
</dbReference>
<protein>
    <submittedName>
        <fullName evidence="4">Glycosyltransferase family 1 protein</fullName>
    </submittedName>
</protein>
<dbReference type="GO" id="GO:0016757">
    <property type="term" value="F:glycosyltransferase activity"/>
    <property type="evidence" value="ECO:0007669"/>
    <property type="project" value="InterPro"/>
</dbReference>
<dbReference type="AlphaFoldDB" id="A0A7J2TAK2"/>
<dbReference type="Pfam" id="PF13439">
    <property type="entry name" value="Glyco_transf_4"/>
    <property type="match status" value="1"/>
</dbReference>
<dbReference type="InterPro" id="IPR001296">
    <property type="entry name" value="Glyco_trans_1"/>
</dbReference>
<feature type="domain" description="Glycosyl transferase family 1" evidence="2">
    <location>
        <begin position="208"/>
        <end position="361"/>
    </location>
</feature>
<sequence>MKIVFAMHGTGLSGGARAVFEVANRLYDRGYDVSIIALGNGHSWFKVRVPMYYIKPPRLLSIIIRMYRLLKFREFKGVVPYYGVCGFARRLGFYADLVRPLADALSQLNPDIAIATWYPTALSVWLSNAGRPFFFMQDFPELVQEVDGIYGLRMFEAVLRLPFYFLANSSYTRDLILHFNRDAKVRVVGVGIDLNTFYPRSVRIVNSGGKSIVMTVIRETKYKGGDIALKALNIINRRLPIHAILVGSRSTVSILLSEVRPEFTYSVFSNIDDETLAKLYSSADLFIFTSYRESFGLPPLEAMACGTAVVTTDCGGVRDYVIDGYNALVVPPGNLEAVAEASLKVLRDEKLRERLVRNGIETAKQYTWDKVVDKFEEAIKSPQ</sequence>
<evidence type="ECO:0000256" key="1">
    <source>
        <dbReference type="ARBA" id="ARBA00022679"/>
    </source>
</evidence>
<dbReference type="CDD" id="cd03801">
    <property type="entry name" value="GT4_PimA-like"/>
    <property type="match status" value="1"/>
</dbReference>
<reference evidence="4" key="1">
    <citation type="journal article" date="2020" name="mSystems">
        <title>Genome- and Community-Level Interaction Insights into Carbon Utilization and Element Cycling Functions of Hydrothermarchaeota in Hydrothermal Sediment.</title>
        <authorList>
            <person name="Zhou Z."/>
            <person name="Liu Y."/>
            <person name="Xu W."/>
            <person name="Pan J."/>
            <person name="Luo Z.H."/>
            <person name="Li M."/>
        </authorList>
    </citation>
    <scope>NUCLEOTIDE SEQUENCE [LARGE SCALE GENOMIC DNA]</scope>
    <source>
        <strain evidence="4">SpSt-27</strain>
    </source>
</reference>
<proteinExistence type="predicted"/>
<comment type="caution">
    <text evidence="4">The sequence shown here is derived from an EMBL/GenBank/DDBJ whole genome shotgun (WGS) entry which is preliminary data.</text>
</comment>
<dbReference type="SUPFAM" id="SSF53756">
    <property type="entry name" value="UDP-Glycosyltransferase/glycogen phosphorylase"/>
    <property type="match status" value="1"/>
</dbReference>
<accession>A0A7J2TAK2</accession>
<evidence type="ECO:0000313" key="4">
    <source>
        <dbReference type="EMBL" id="HEH31012.1"/>
    </source>
</evidence>
<evidence type="ECO:0000259" key="2">
    <source>
        <dbReference type="Pfam" id="PF00534"/>
    </source>
</evidence>
<organism evidence="4">
    <name type="scientific">Ignisphaera aggregans</name>
    <dbReference type="NCBI Taxonomy" id="334771"/>
    <lineage>
        <taxon>Archaea</taxon>
        <taxon>Thermoproteota</taxon>
        <taxon>Thermoprotei</taxon>
        <taxon>Desulfurococcales</taxon>
        <taxon>Desulfurococcaceae</taxon>
        <taxon>Ignisphaera</taxon>
    </lineage>
</organism>
<dbReference type="InterPro" id="IPR028098">
    <property type="entry name" value="Glyco_trans_4-like_N"/>
</dbReference>
<dbReference type="PANTHER" id="PTHR46401:SF2">
    <property type="entry name" value="GLYCOSYLTRANSFERASE WBBK-RELATED"/>
    <property type="match status" value="1"/>
</dbReference>
<keyword evidence="1 4" id="KW-0808">Transferase</keyword>
<feature type="domain" description="Glycosyltransferase subfamily 4-like N-terminal" evidence="3">
    <location>
        <begin position="13"/>
        <end position="195"/>
    </location>
</feature>
<dbReference type="Pfam" id="PF00534">
    <property type="entry name" value="Glycos_transf_1"/>
    <property type="match status" value="1"/>
</dbReference>
<evidence type="ECO:0000259" key="3">
    <source>
        <dbReference type="Pfam" id="PF13439"/>
    </source>
</evidence>
<dbReference type="EMBL" id="DSLL01000022">
    <property type="protein sequence ID" value="HEH31012.1"/>
    <property type="molecule type" value="Genomic_DNA"/>
</dbReference>
<gene>
    <name evidence="4" type="ORF">ENP99_02715</name>
</gene>
<dbReference type="Gene3D" id="3.40.50.2000">
    <property type="entry name" value="Glycogen Phosphorylase B"/>
    <property type="match status" value="2"/>
</dbReference>
<name>A0A7J2TAK2_9CREN</name>